<dbReference type="InterPro" id="IPR032693">
    <property type="entry name" value="YtkA-like_dom"/>
</dbReference>
<keyword evidence="1" id="KW-0472">Membrane</keyword>
<dbReference type="Pfam" id="PF13115">
    <property type="entry name" value="YtkA"/>
    <property type="match status" value="1"/>
</dbReference>
<dbReference type="AlphaFoldDB" id="A0A7Y3SVC2"/>
<dbReference type="Proteomes" id="UP000531659">
    <property type="component" value="Unassembled WGS sequence"/>
</dbReference>
<feature type="chain" id="PRO_5031224755" evidence="2">
    <location>
        <begin position="28"/>
        <end position="181"/>
    </location>
</feature>
<dbReference type="GeneID" id="83591249"/>
<proteinExistence type="predicted"/>
<keyword evidence="1" id="KW-1133">Transmembrane helix</keyword>
<evidence type="ECO:0000256" key="2">
    <source>
        <dbReference type="SAM" id="SignalP"/>
    </source>
</evidence>
<dbReference type="RefSeq" id="WP_171296126.1">
    <property type="nucleotide sequence ID" value="NZ_CP077615.1"/>
</dbReference>
<evidence type="ECO:0000313" key="4">
    <source>
        <dbReference type="EMBL" id="NNU75367.1"/>
    </source>
</evidence>
<feature type="domain" description="YtkA-like" evidence="3">
    <location>
        <begin position="38"/>
        <end position="130"/>
    </location>
</feature>
<keyword evidence="1" id="KW-0812">Transmembrane</keyword>
<evidence type="ECO:0000313" key="5">
    <source>
        <dbReference type="Proteomes" id="UP000531659"/>
    </source>
</evidence>
<evidence type="ECO:0000256" key="1">
    <source>
        <dbReference type="SAM" id="Phobius"/>
    </source>
</evidence>
<dbReference type="EMBL" id="JABEYB010000003">
    <property type="protein sequence ID" value="NNU75367.1"/>
    <property type="molecule type" value="Genomic_DNA"/>
</dbReference>
<feature type="transmembrane region" description="Helical" evidence="1">
    <location>
        <begin position="154"/>
        <end position="173"/>
    </location>
</feature>
<protein>
    <submittedName>
        <fullName evidence="4">FixH family protein</fullName>
    </submittedName>
</protein>
<reference evidence="4 5" key="1">
    <citation type="submission" date="2020-05" db="EMBL/GenBank/DDBJ databases">
        <title>Complete genome of Clostridium estertheticum subspecies estertheticum, isolated from Vacuum packed lamb meat from New Zealand imported to Switzerland.</title>
        <authorList>
            <person name="Wambui J."/>
            <person name="Stevens M.J.A."/>
            <person name="Stephan R."/>
        </authorList>
    </citation>
    <scope>NUCLEOTIDE SEQUENCE [LARGE SCALE GENOMIC DNA]</scope>
    <source>
        <strain evidence="4 5">CEST001</strain>
    </source>
</reference>
<evidence type="ECO:0000259" key="3">
    <source>
        <dbReference type="Pfam" id="PF13115"/>
    </source>
</evidence>
<comment type="caution">
    <text evidence="4">The sequence shown here is derived from an EMBL/GenBank/DDBJ whole genome shotgun (WGS) entry which is preliminary data.</text>
</comment>
<sequence length="181" mass="19423">MKLKTLKNFVFTLVLVLSISPSASAFASTNGTQINKVVDGVKASLTFKNEKLKPGKNEFTISLLDENEKPLTNANLKITVAMDNSTDMKGMSGMTAENTPMIIALKEGSKKGEYTGMIDFKSTGKWIVTSTFGLQGNAKNVDFNANVQKSGPNFLIIGVFAGVVVLILVIAAINKKKSIKS</sequence>
<accession>A0A7Y3SVC2</accession>
<keyword evidence="2" id="KW-0732">Signal</keyword>
<organism evidence="4 5">
    <name type="scientific">Clostridium estertheticum</name>
    <dbReference type="NCBI Taxonomy" id="238834"/>
    <lineage>
        <taxon>Bacteria</taxon>
        <taxon>Bacillati</taxon>
        <taxon>Bacillota</taxon>
        <taxon>Clostridia</taxon>
        <taxon>Eubacteriales</taxon>
        <taxon>Clostridiaceae</taxon>
        <taxon>Clostridium</taxon>
    </lineage>
</organism>
<gene>
    <name evidence="4" type="ORF">HLQ16_05425</name>
</gene>
<name>A0A7Y3SVC2_9CLOT</name>
<feature type="signal peptide" evidence="2">
    <location>
        <begin position="1"/>
        <end position="27"/>
    </location>
</feature>